<dbReference type="Proteomes" id="UP000198876">
    <property type="component" value="Unassembled WGS sequence"/>
</dbReference>
<dbReference type="SMART" id="SM00481">
    <property type="entry name" value="POLIIIAc"/>
    <property type="match status" value="1"/>
</dbReference>
<dbReference type="InterPro" id="IPR004013">
    <property type="entry name" value="PHP_dom"/>
</dbReference>
<dbReference type="Gene3D" id="1.10.150.650">
    <property type="match status" value="1"/>
</dbReference>
<dbReference type="AlphaFoldDB" id="A0A1I2LC35"/>
<dbReference type="SUPFAM" id="SSF89550">
    <property type="entry name" value="PHP domain-like"/>
    <property type="match status" value="1"/>
</dbReference>
<dbReference type="GO" id="GO:0035312">
    <property type="term" value="F:5'-3' DNA exonuclease activity"/>
    <property type="evidence" value="ECO:0007669"/>
    <property type="project" value="TreeGrafter"/>
</dbReference>
<dbReference type="GO" id="GO:0004534">
    <property type="term" value="F:5'-3' RNA exonuclease activity"/>
    <property type="evidence" value="ECO:0007669"/>
    <property type="project" value="TreeGrafter"/>
</dbReference>
<evidence type="ECO:0000313" key="3">
    <source>
        <dbReference type="EMBL" id="SFF76962.1"/>
    </source>
</evidence>
<evidence type="ECO:0000313" key="4">
    <source>
        <dbReference type="Proteomes" id="UP000198876"/>
    </source>
</evidence>
<dbReference type="Pfam" id="PF02811">
    <property type="entry name" value="PHP"/>
    <property type="match status" value="1"/>
</dbReference>
<dbReference type="PANTHER" id="PTHR42924:SF18">
    <property type="entry name" value="POLYMERASE_HISTIDINOL PHOSPHATASE N-TERMINAL DOMAIN-CONTAINING PROTEIN"/>
    <property type="match status" value="1"/>
</dbReference>
<reference evidence="4" key="1">
    <citation type="submission" date="2016-10" db="EMBL/GenBank/DDBJ databases">
        <authorList>
            <person name="Varghese N."/>
            <person name="Submissions S."/>
        </authorList>
    </citation>
    <scope>NUCLEOTIDE SEQUENCE [LARGE SCALE GENOMIC DNA]</scope>
    <source>
        <strain evidence="4">CGMCC 1.7739</strain>
    </source>
</reference>
<proteinExistence type="predicted"/>
<dbReference type="EMBL" id="FOOQ01000001">
    <property type="protein sequence ID" value="SFF76962.1"/>
    <property type="molecule type" value="Genomic_DNA"/>
</dbReference>
<evidence type="ECO:0000259" key="2">
    <source>
        <dbReference type="SMART" id="SM00481"/>
    </source>
</evidence>
<dbReference type="InterPro" id="IPR003141">
    <property type="entry name" value="Pol/His_phosphatase_N"/>
</dbReference>
<sequence length="296" mass="31900">MDVVRSADASDLRRPRGARPVIRDRNGEFDGETPVADLHLHTTASDGTLTVPELPAAARDGGVAAIAVTDHDRVHPDLDAPVTTLDGVTVVRGIELRVDAGDQRVDLLGYGVEDVPAIRDLTERIQRDRKERGRRIVDRVESRLDVSLDVELGEGIGRPNVARAVAESDAPFDYQGAFDHLIGSDGPCYVARWVPDFEAGVAALRDSCAVVGLAHPFRYPDPESALELTSELDAVERFYPYGGASAEREDGELLDEYVERNELLATGGTDAHEKTLGVAGPPRAEFEAFAACVPGV</sequence>
<feature type="region of interest" description="Disordered" evidence="1">
    <location>
        <begin position="1"/>
        <end position="34"/>
    </location>
</feature>
<dbReference type="PANTHER" id="PTHR42924">
    <property type="entry name" value="EXONUCLEASE"/>
    <property type="match status" value="1"/>
</dbReference>
<dbReference type="InterPro" id="IPR016195">
    <property type="entry name" value="Pol/histidinol_Pase-like"/>
</dbReference>
<accession>A0A1I2LC35</accession>
<dbReference type="Gene3D" id="3.20.20.140">
    <property type="entry name" value="Metal-dependent hydrolases"/>
    <property type="match status" value="1"/>
</dbReference>
<dbReference type="STRING" id="553467.SAMN04488063_0214"/>
<evidence type="ECO:0000256" key="1">
    <source>
        <dbReference type="SAM" id="MobiDB-lite"/>
    </source>
</evidence>
<protein>
    <recommendedName>
        <fullName evidence="2">Polymerase/histidinol phosphatase N-terminal domain-containing protein</fullName>
    </recommendedName>
</protein>
<gene>
    <name evidence="3" type="ORF">SAMN04488063_0214</name>
</gene>
<name>A0A1I2LC35_9EURY</name>
<dbReference type="InterPro" id="IPR052018">
    <property type="entry name" value="PHP_domain"/>
</dbReference>
<feature type="domain" description="Polymerase/histidinol phosphatase N-terminal" evidence="2">
    <location>
        <begin position="36"/>
        <end position="100"/>
    </location>
</feature>
<organism evidence="3 4">
    <name type="scientific">Halopelagius inordinatus</name>
    <dbReference type="NCBI Taxonomy" id="553467"/>
    <lineage>
        <taxon>Archaea</taxon>
        <taxon>Methanobacteriati</taxon>
        <taxon>Methanobacteriota</taxon>
        <taxon>Stenosarchaea group</taxon>
        <taxon>Halobacteria</taxon>
        <taxon>Halobacteriales</taxon>
        <taxon>Haloferacaceae</taxon>
    </lineage>
</organism>
<keyword evidence="4" id="KW-1185">Reference proteome</keyword>